<reference evidence="3 4" key="1">
    <citation type="submission" date="2019-09" db="EMBL/GenBank/DDBJ databases">
        <title>Draft genome of the ectomycorrhizal ascomycete Sphaerosporella brunnea.</title>
        <authorList>
            <consortium name="DOE Joint Genome Institute"/>
            <person name="Benucci G.M."/>
            <person name="Marozzi G."/>
            <person name="Antonielli L."/>
            <person name="Sanchez S."/>
            <person name="Marco P."/>
            <person name="Wang X."/>
            <person name="Falini L.B."/>
            <person name="Barry K."/>
            <person name="Haridas S."/>
            <person name="Lipzen A."/>
            <person name="Labutti K."/>
            <person name="Grigoriev I.V."/>
            <person name="Murat C."/>
            <person name="Martin F."/>
            <person name="Albertini E."/>
            <person name="Donnini D."/>
            <person name="Bonito G."/>
        </authorList>
    </citation>
    <scope>NUCLEOTIDE SEQUENCE [LARGE SCALE GENOMIC DNA]</scope>
    <source>
        <strain evidence="3 4">Sb_GMNB300</strain>
    </source>
</reference>
<keyword evidence="4" id="KW-1185">Reference proteome</keyword>
<evidence type="ECO:0000256" key="1">
    <source>
        <dbReference type="ARBA" id="ARBA00023002"/>
    </source>
</evidence>
<feature type="domain" description="NADP-dependent oxidoreductase" evidence="2">
    <location>
        <begin position="32"/>
        <end position="172"/>
    </location>
</feature>
<organism evidence="3 4">
    <name type="scientific">Sphaerosporella brunnea</name>
    <dbReference type="NCBI Taxonomy" id="1250544"/>
    <lineage>
        <taxon>Eukaryota</taxon>
        <taxon>Fungi</taxon>
        <taxon>Dikarya</taxon>
        <taxon>Ascomycota</taxon>
        <taxon>Pezizomycotina</taxon>
        <taxon>Pezizomycetes</taxon>
        <taxon>Pezizales</taxon>
        <taxon>Pyronemataceae</taxon>
        <taxon>Sphaerosporella</taxon>
    </lineage>
</organism>
<comment type="caution">
    <text evidence="3">The sequence shown here is derived from an EMBL/GenBank/DDBJ whole genome shotgun (WGS) entry which is preliminary data.</text>
</comment>
<dbReference type="SUPFAM" id="SSF51430">
    <property type="entry name" value="NAD(P)-linked oxidoreductase"/>
    <property type="match status" value="1"/>
</dbReference>
<dbReference type="InterPro" id="IPR036812">
    <property type="entry name" value="NAD(P)_OxRdtase_dom_sf"/>
</dbReference>
<dbReference type="PANTHER" id="PTHR43827:SF13">
    <property type="entry name" value="ALDO_KETO REDUCTASE FAMILY PROTEIN"/>
    <property type="match status" value="1"/>
</dbReference>
<dbReference type="OrthoDB" id="416253at2759"/>
<accession>A0A5J5F1Z0</accession>
<dbReference type="AlphaFoldDB" id="A0A5J5F1Z0"/>
<dbReference type="InterPro" id="IPR020471">
    <property type="entry name" value="AKR"/>
</dbReference>
<keyword evidence="1" id="KW-0560">Oxidoreductase</keyword>
<gene>
    <name evidence="3" type="ORF">FN846DRAFT_1027493</name>
</gene>
<dbReference type="InParanoid" id="A0A5J5F1Z0"/>
<proteinExistence type="predicted"/>
<evidence type="ECO:0000313" key="3">
    <source>
        <dbReference type="EMBL" id="KAA8909639.1"/>
    </source>
</evidence>
<dbReference type="InterPro" id="IPR023210">
    <property type="entry name" value="NADP_OxRdtase_dom"/>
</dbReference>
<dbReference type="Gene3D" id="3.20.20.100">
    <property type="entry name" value="NADP-dependent oxidoreductase domain"/>
    <property type="match status" value="1"/>
</dbReference>
<dbReference type="Proteomes" id="UP000326924">
    <property type="component" value="Unassembled WGS sequence"/>
</dbReference>
<evidence type="ECO:0000259" key="2">
    <source>
        <dbReference type="Pfam" id="PF00248"/>
    </source>
</evidence>
<evidence type="ECO:0000313" key="4">
    <source>
        <dbReference type="Proteomes" id="UP000326924"/>
    </source>
</evidence>
<dbReference type="EMBL" id="VXIS01000055">
    <property type="protein sequence ID" value="KAA8909639.1"/>
    <property type="molecule type" value="Genomic_DNA"/>
</dbReference>
<dbReference type="CDD" id="cd19071">
    <property type="entry name" value="AKR_AKR1-5-like"/>
    <property type="match status" value="1"/>
</dbReference>
<sequence length="230" mass="25543">MAALELILQSTVKIPNTQRRRPHLGFGLSRHTAQYYENEAQVGEAVREAGIPRVKIFITTKILLPCGGLEKTLERCRRSVKELGPAVRQAGREETWLALEKPKEEGGTRATEMKRYSSAMPAANQIELHLFCQQRPIVEYCKANGIQLEAYCPFAGGKFSDHPELLEIANEHNATPAQVLLRDHSERIQENADAYSLTLTAAEVATLDAMDQEAKGTLAPRSAECSRGMK</sequence>
<dbReference type="PANTHER" id="PTHR43827">
    <property type="entry name" value="2,5-DIKETO-D-GLUCONIC ACID REDUCTASE"/>
    <property type="match status" value="1"/>
</dbReference>
<dbReference type="GO" id="GO:0016491">
    <property type="term" value="F:oxidoreductase activity"/>
    <property type="evidence" value="ECO:0007669"/>
    <property type="project" value="UniProtKB-KW"/>
</dbReference>
<dbReference type="Pfam" id="PF00248">
    <property type="entry name" value="Aldo_ket_red"/>
    <property type="match status" value="1"/>
</dbReference>
<protein>
    <submittedName>
        <fullName evidence="3">NADP-dependent oxidoreductase domain-containing protein</fullName>
    </submittedName>
</protein>
<name>A0A5J5F1Z0_9PEZI</name>